<sequence length="21" mass="2615">MNYLIKVTCLFFEMILVFNYI</sequence>
<evidence type="ECO:0000313" key="1">
    <source>
        <dbReference type="EMBL" id="MBX53633.1"/>
    </source>
</evidence>
<dbReference type="EMBL" id="GGEC01073149">
    <property type="protein sequence ID" value="MBX53633.1"/>
    <property type="molecule type" value="Transcribed_RNA"/>
</dbReference>
<name>A0A2P2PFW5_RHIMU</name>
<protein>
    <submittedName>
        <fullName evidence="1">Uncharacterized protein</fullName>
    </submittedName>
</protein>
<accession>A0A2P2PFW5</accession>
<proteinExistence type="predicted"/>
<organism evidence="1">
    <name type="scientific">Rhizophora mucronata</name>
    <name type="common">Asiatic mangrove</name>
    <dbReference type="NCBI Taxonomy" id="61149"/>
    <lineage>
        <taxon>Eukaryota</taxon>
        <taxon>Viridiplantae</taxon>
        <taxon>Streptophyta</taxon>
        <taxon>Embryophyta</taxon>
        <taxon>Tracheophyta</taxon>
        <taxon>Spermatophyta</taxon>
        <taxon>Magnoliopsida</taxon>
        <taxon>eudicotyledons</taxon>
        <taxon>Gunneridae</taxon>
        <taxon>Pentapetalae</taxon>
        <taxon>rosids</taxon>
        <taxon>fabids</taxon>
        <taxon>Malpighiales</taxon>
        <taxon>Rhizophoraceae</taxon>
        <taxon>Rhizophora</taxon>
    </lineage>
</organism>
<reference evidence="1" key="1">
    <citation type="submission" date="2018-02" db="EMBL/GenBank/DDBJ databases">
        <title>Rhizophora mucronata_Transcriptome.</title>
        <authorList>
            <person name="Meera S.P."/>
            <person name="Sreeshan A."/>
            <person name="Augustine A."/>
        </authorList>
    </citation>
    <scope>NUCLEOTIDE SEQUENCE</scope>
    <source>
        <tissue evidence="1">Leaf</tissue>
    </source>
</reference>
<dbReference type="AlphaFoldDB" id="A0A2P2PFW5"/>